<dbReference type="SUPFAM" id="SSF110836">
    <property type="entry name" value="Hypothetical protein SAV1430"/>
    <property type="match status" value="1"/>
</dbReference>
<dbReference type="Pfam" id="PF01106">
    <property type="entry name" value="NifU"/>
    <property type="match status" value="1"/>
</dbReference>
<sequence>MRIIRVEETPNPAALKFIMEGPVVASGSLSFSSGEEDEEYTGNNLLAQALFKVGAIELFLCQDYVSVTMFSFNAWEHFMDDVKSAIETNLLPPGEKPAKTEKKDSFVNAIDREIFPQLPNSEKESIIESLMDEIIRPALANDGGGLEVLKVEGNDVTIKYRGACGSCPSSAGGTLAAIERALKGYCDPNIEVSISNS</sequence>
<dbReference type="GO" id="GO:0051536">
    <property type="term" value="F:iron-sulfur cluster binding"/>
    <property type="evidence" value="ECO:0007669"/>
    <property type="project" value="InterPro"/>
</dbReference>
<dbReference type="GO" id="GO:0005506">
    <property type="term" value="F:iron ion binding"/>
    <property type="evidence" value="ECO:0007669"/>
    <property type="project" value="InterPro"/>
</dbReference>
<evidence type="ECO:0000313" key="3">
    <source>
        <dbReference type="EMBL" id="SVA61982.1"/>
    </source>
</evidence>
<accession>A0A381XBN8</accession>
<dbReference type="Gene3D" id="3.30.1370.70">
    <property type="entry name" value="Scaffold protein Nfu/NifU, N-terminal domain"/>
    <property type="match status" value="1"/>
</dbReference>
<dbReference type="InterPro" id="IPR036498">
    <property type="entry name" value="Nfu/NifU_N_sf"/>
</dbReference>
<dbReference type="SUPFAM" id="SSF117916">
    <property type="entry name" value="Fe-S cluster assembly (FSCA) domain-like"/>
    <property type="match status" value="1"/>
</dbReference>
<proteinExistence type="inferred from homology"/>
<dbReference type="InterPro" id="IPR014824">
    <property type="entry name" value="Nfu/NifU_N"/>
</dbReference>
<organism evidence="3">
    <name type="scientific">marine metagenome</name>
    <dbReference type="NCBI Taxonomy" id="408172"/>
    <lineage>
        <taxon>unclassified sequences</taxon>
        <taxon>metagenomes</taxon>
        <taxon>ecological metagenomes</taxon>
    </lineage>
</organism>
<name>A0A381XBN8_9ZZZZ</name>
<dbReference type="GO" id="GO:0005739">
    <property type="term" value="C:mitochondrion"/>
    <property type="evidence" value="ECO:0007669"/>
    <property type="project" value="TreeGrafter"/>
</dbReference>
<dbReference type="PANTHER" id="PTHR11178:SF25">
    <property type="entry name" value="NIFU-LIKE PROTEIN 3, CHLOROPLASTIC"/>
    <property type="match status" value="1"/>
</dbReference>
<feature type="domain" description="Scaffold protein Nfu/NifU N-terminal" evidence="2">
    <location>
        <begin position="4"/>
        <end position="93"/>
    </location>
</feature>
<reference evidence="3" key="1">
    <citation type="submission" date="2018-05" db="EMBL/GenBank/DDBJ databases">
        <authorList>
            <person name="Lanie J.A."/>
            <person name="Ng W.-L."/>
            <person name="Kazmierczak K.M."/>
            <person name="Andrzejewski T.M."/>
            <person name="Davidsen T.M."/>
            <person name="Wayne K.J."/>
            <person name="Tettelin H."/>
            <person name="Glass J.I."/>
            <person name="Rusch D."/>
            <person name="Podicherti R."/>
            <person name="Tsui H.-C.T."/>
            <person name="Winkler M.E."/>
        </authorList>
    </citation>
    <scope>NUCLEOTIDE SEQUENCE</scope>
</reference>
<protein>
    <recommendedName>
        <fullName evidence="2">Scaffold protein Nfu/NifU N-terminal domain-containing protein</fullName>
    </recommendedName>
</protein>
<dbReference type="InterPro" id="IPR001075">
    <property type="entry name" value="NIF_FeS_clus_asmbl_NifU_C"/>
</dbReference>
<evidence type="ECO:0000256" key="1">
    <source>
        <dbReference type="ARBA" id="ARBA00006420"/>
    </source>
</evidence>
<dbReference type="AlphaFoldDB" id="A0A381XBN8"/>
<evidence type="ECO:0000259" key="2">
    <source>
        <dbReference type="SMART" id="SM00932"/>
    </source>
</evidence>
<comment type="similarity">
    <text evidence="1">Belongs to the NifU family.</text>
</comment>
<dbReference type="SMART" id="SM00932">
    <property type="entry name" value="Nfu_N"/>
    <property type="match status" value="1"/>
</dbReference>
<dbReference type="InterPro" id="IPR034904">
    <property type="entry name" value="FSCA_dom_sf"/>
</dbReference>
<dbReference type="Gene3D" id="3.30.300.130">
    <property type="entry name" value="Fe-S cluster assembly (FSCA)"/>
    <property type="match status" value="1"/>
</dbReference>
<gene>
    <name evidence="3" type="ORF">METZ01_LOCUS114836</name>
</gene>
<dbReference type="PANTHER" id="PTHR11178">
    <property type="entry name" value="IRON-SULFUR CLUSTER SCAFFOLD PROTEIN NFU-RELATED"/>
    <property type="match status" value="1"/>
</dbReference>
<dbReference type="EMBL" id="UINC01014549">
    <property type="protein sequence ID" value="SVA61982.1"/>
    <property type="molecule type" value="Genomic_DNA"/>
</dbReference>
<dbReference type="GO" id="GO:0016226">
    <property type="term" value="P:iron-sulfur cluster assembly"/>
    <property type="evidence" value="ECO:0007669"/>
    <property type="project" value="InterPro"/>
</dbReference>
<dbReference type="Pfam" id="PF08712">
    <property type="entry name" value="Nfu_N"/>
    <property type="match status" value="1"/>
</dbReference>